<dbReference type="Proteomes" id="UP000501868">
    <property type="component" value="Chromosome"/>
</dbReference>
<dbReference type="PANTHER" id="PTHR35792">
    <property type="entry name" value="GENERAL STRESS PROTEIN"/>
    <property type="match status" value="1"/>
</dbReference>
<proteinExistence type="predicted"/>
<evidence type="ECO:0000313" key="2">
    <source>
        <dbReference type="EMBL" id="QIZ10208.1"/>
    </source>
</evidence>
<reference evidence="2 3" key="2">
    <citation type="submission" date="2020-04" db="EMBL/GenBank/DDBJ databases">
        <authorList>
            <person name="Fomenkov A."/>
            <person name="Anton B.P."/>
            <person name="Roberts R.J."/>
        </authorList>
    </citation>
    <scope>NUCLEOTIDE SEQUENCE [LARGE SCALE GENOMIC DNA]</scope>
    <source>
        <strain evidence="2 3">S2</strain>
    </source>
</reference>
<keyword evidence="1" id="KW-1133">Transmembrane helix</keyword>
<accession>A0A6H1P9J5</accession>
<dbReference type="EMBL" id="CP051128">
    <property type="protein sequence ID" value="QIZ10208.1"/>
    <property type="molecule type" value="Genomic_DNA"/>
</dbReference>
<keyword evidence="1" id="KW-0472">Membrane</keyword>
<dbReference type="PANTHER" id="PTHR35792:SF1">
    <property type="entry name" value="SLL0268 PROTEIN"/>
    <property type="match status" value="1"/>
</dbReference>
<keyword evidence="1" id="KW-0812">Transmembrane</keyword>
<reference evidence="2 3" key="1">
    <citation type="submission" date="2020-04" db="EMBL/GenBank/DDBJ databases">
        <title>Genome-Wide Identification of 5-Methylcytosine Sites in Bacterial Genomes By High-Throughput Sequencing of MspJI Restriction Fragments.</title>
        <authorList>
            <person name="Wu V."/>
        </authorList>
    </citation>
    <scope>NUCLEOTIDE SEQUENCE [LARGE SCALE GENOMIC DNA]</scope>
    <source>
        <strain evidence="2 3">S2</strain>
    </source>
</reference>
<dbReference type="Pfam" id="PF12732">
    <property type="entry name" value="YtxH"/>
    <property type="match status" value="1"/>
</dbReference>
<dbReference type="InterPro" id="IPR024623">
    <property type="entry name" value="YtxH"/>
</dbReference>
<name>A0A6H1P9J5_PRIMG</name>
<dbReference type="InterPro" id="IPR052928">
    <property type="entry name" value="Desiccation-related_membrane"/>
</dbReference>
<evidence type="ECO:0000256" key="1">
    <source>
        <dbReference type="SAM" id="Phobius"/>
    </source>
</evidence>
<organism evidence="2 3">
    <name type="scientific">Priestia megaterium</name>
    <name type="common">Bacillus megaterium</name>
    <dbReference type="NCBI Taxonomy" id="1404"/>
    <lineage>
        <taxon>Bacteria</taxon>
        <taxon>Bacillati</taxon>
        <taxon>Bacillota</taxon>
        <taxon>Bacilli</taxon>
        <taxon>Bacillales</taxon>
        <taxon>Bacillaceae</taxon>
        <taxon>Priestia</taxon>
    </lineage>
</organism>
<dbReference type="AlphaFoldDB" id="A0A6H1P9J5"/>
<protein>
    <submittedName>
        <fullName evidence="2">YtxH domain-containing protein</fullName>
    </submittedName>
</protein>
<evidence type="ECO:0000313" key="3">
    <source>
        <dbReference type="Proteomes" id="UP000501868"/>
    </source>
</evidence>
<gene>
    <name evidence="2" type="ORF">HFZ78_28690</name>
</gene>
<feature type="transmembrane region" description="Helical" evidence="1">
    <location>
        <begin position="23"/>
        <end position="42"/>
    </location>
</feature>
<sequence length="164" mass="18080">MPNREYDSRDTNQTRNEESSNSFLLGAIIGGVVGAAAALLLAPKSGKDLRNKFNNQAGTIFDKTAAMRENVMTKSNELASKGSSLSQGIVLQSQELLSKVKGKITSQDELKEEGELNYIPLHTPKEKIESKRSIEIGPLDSSEIRKKLEEAEKAFDEEENKVKL</sequence>